<feature type="compositionally biased region" description="Acidic residues" evidence="1">
    <location>
        <begin position="242"/>
        <end position="256"/>
    </location>
</feature>
<evidence type="ECO:0000313" key="3">
    <source>
        <dbReference type="Proteomes" id="UP000309668"/>
    </source>
</evidence>
<evidence type="ECO:0008006" key="4">
    <source>
        <dbReference type="Google" id="ProtNLM"/>
    </source>
</evidence>
<keyword evidence="3" id="KW-1185">Reference proteome</keyword>
<dbReference type="OrthoDB" id="7282816at2"/>
<evidence type="ECO:0000313" key="2">
    <source>
        <dbReference type="EMBL" id="TMM50088.1"/>
    </source>
</evidence>
<reference evidence="2 3" key="1">
    <citation type="submission" date="2019-05" db="EMBL/GenBank/DDBJ databases">
        <title>Erythrobacter marisflavi sp. nov., isolated from isolated from water of an estuary environment.</title>
        <authorList>
            <person name="Yoon J.-H."/>
        </authorList>
    </citation>
    <scope>NUCLEOTIDE SEQUENCE [LARGE SCALE GENOMIC DNA]</scope>
    <source>
        <strain evidence="2 3">KEM-5</strain>
    </source>
</reference>
<name>A0A5S3P9F7_9SPHN</name>
<protein>
    <recommendedName>
        <fullName evidence="4">Terminase small subunit</fullName>
    </recommendedName>
</protein>
<sequence length="262" mass="29391">MTRKKDPAEIRTPVAAEAIPAFDVVPRKFRHDGWTPRRQRAFIGALADTGSVSRAARHVNMSPEGAYYLRRQAGSESFRRAWEAALDLGVQRLKDVAYERAIDGQLVPVFVAGKLKGFRRVRNDRLLMFCLRMNARDEQGKRLSASYFDPGAERLTGSGASMTMPALSRAEKDDMNAAIVEHFDPVAMTLPEIEAMQAQLAKIAQRKRAEEDGPPDHDTDPAFVQLRGGTEWKEAGSLEGLEQVEDELEPWDEDEDHWQTLG</sequence>
<organism evidence="2 3">
    <name type="scientific">Qipengyuania marisflavi</name>
    <dbReference type="NCBI Taxonomy" id="2486356"/>
    <lineage>
        <taxon>Bacteria</taxon>
        <taxon>Pseudomonadati</taxon>
        <taxon>Pseudomonadota</taxon>
        <taxon>Alphaproteobacteria</taxon>
        <taxon>Sphingomonadales</taxon>
        <taxon>Erythrobacteraceae</taxon>
        <taxon>Qipengyuania</taxon>
    </lineage>
</organism>
<dbReference type="EMBL" id="VCAO01000001">
    <property type="protein sequence ID" value="TMM50088.1"/>
    <property type="molecule type" value="Genomic_DNA"/>
</dbReference>
<evidence type="ECO:0000256" key="1">
    <source>
        <dbReference type="SAM" id="MobiDB-lite"/>
    </source>
</evidence>
<dbReference type="AlphaFoldDB" id="A0A5S3P9F7"/>
<comment type="caution">
    <text evidence="2">The sequence shown here is derived from an EMBL/GenBank/DDBJ whole genome shotgun (WGS) entry which is preliminary data.</text>
</comment>
<accession>A0A5S3P9F7</accession>
<gene>
    <name evidence="2" type="ORF">FEV51_02525</name>
</gene>
<feature type="region of interest" description="Disordered" evidence="1">
    <location>
        <begin position="204"/>
        <end position="262"/>
    </location>
</feature>
<proteinExistence type="predicted"/>
<dbReference type="RefSeq" id="WP_138615648.1">
    <property type="nucleotide sequence ID" value="NZ_VCAO01000001.1"/>
</dbReference>
<feature type="compositionally biased region" description="Basic and acidic residues" evidence="1">
    <location>
        <begin position="207"/>
        <end position="220"/>
    </location>
</feature>
<dbReference type="Proteomes" id="UP000309668">
    <property type="component" value="Unassembled WGS sequence"/>
</dbReference>